<comment type="similarity">
    <text evidence="4">Belongs to the metallo-dependent hydrolases superfamily. Phosphotriesterase family.</text>
</comment>
<dbReference type="PANTHER" id="PTHR10819">
    <property type="entry name" value="PHOSPHOTRIESTERASE-RELATED"/>
    <property type="match status" value="1"/>
</dbReference>
<evidence type="ECO:0000313" key="6">
    <source>
        <dbReference type="Proteomes" id="UP000503088"/>
    </source>
</evidence>
<feature type="binding site" evidence="3">
    <location>
        <position position="197"/>
    </location>
    <ligand>
        <name>a divalent metal cation</name>
        <dbReference type="ChEBI" id="CHEBI:60240"/>
        <label>2</label>
    </ligand>
</feature>
<dbReference type="PIRSF" id="PIRSF016839">
    <property type="entry name" value="PhP"/>
    <property type="match status" value="1"/>
</dbReference>
<keyword evidence="6" id="KW-1185">Reference proteome</keyword>
<keyword evidence="2" id="KW-0378">Hydrolase</keyword>
<dbReference type="SUPFAM" id="SSF51556">
    <property type="entry name" value="Metallo-dependent hydrolases"/>
    <property type="match status" value="1"/>
</dbReference>
<feature type="binding site" evidence="3">
    <location>
        <position position="25"/>
    </location>
    <ligand>
        <name>a divalent metal cation</name>
        <dbReference type="ChEBI" id="CHEBI:60240"/>
        <label>1</label>
    </ligand>
</feature>
<evidence type="ECO:0000313" key="5">
    <source>
        <dbReference type="EMBL" id="QKG85485.1"/>
    </source>
</evidence>
<feature type="binding site" evidence="3">
    <location>
        <position position="169"/>
    </location>
    <ligand>
        <name>a divalent metal cation</name>
        <dbReference type="ChEBI" id="CHEBI:60240"/>
        <label>2</label>
    </ligand>
</feature>
<organism evidence="5 6">
    <name type="scientific">Kroppenstedtia pulmonis</name>
    <dbReference type="NCBI Taxonomy" id="1380685"/>
    <lineage>
        <taxon>Bacteria</taxon>
        <taxon>Bacillati</taxon>
        <taxon>Bacillota</taxon>
        <taxon>Bacilli</taxon>
        <taxon>Bacillales</taxon>
        <taxon>Thermoactinomycetaceae</taxon>
        <taxon>Kroppenstedtia</taxon>
    </lineage>
</organism>
<name>A0A7D3Y6A2_9BACL</name>
<dbReference type="RefSeq" id="WP_173224173.1">
    <property type="nucleotide sequence ID" value="NZ_CP048104.1"/>
</dbReference>
<feature type="binding site" evidence="3">
    <location>
        <position position="136"/>
    </location>
    <ligand>
        <name>a divalent metal cation</name>
        <dbReference type="ChEBI" id="CHEBI:60240"/>
        <label>1</label>
    </ligand>
</feature>
<dbReference type="InterPro" id="IPR001559">
    <property type="entry name" value="Phosphotriesterase"/>
</dbReference>
<evidence type="ECO:0000256" key="1">
    <source>
        <dbReference type="ARBA" id="ARBA00022723"/>
    </source>
</evidence>
<feature type="binding site" evidence="3">
    <location>
        <position position="254"/>
    </location>
    <ligand>
        <name>a divalent metal cation</name>
        <dbReference type="ChEBI" id="CHEBI:60240"/>
        <label>1</label>
    </ligand>
</feature>
<dbReference type="Proteomes" id="UP000503088">
    <property type="component" value="Chromosome"/>
</dbReference>
<proteinExistence type="inferred from homology"/>
<keyword evidence="1 3" id="KW-0479">Metal-binding</keyword>
<dbReference type="EMBL" id="CP048104">
    <property type="protein sequence ID" value="QKG85485.1"/>
    <property type="molecule type" value="Genomic_DNA"/>
</dbReference>
<dbReference type="GO" id="GO:0008270">
    <property type="term" value="F:zinc ion binding"/>
    <property type="evidence" value="ECO:0007669"/>
    <property type="project" value="InterPro"/>
</dbReference>
<evidence type="ECO:0000256" key="4">
    <source>
        <dbReference type="PROSITE-ProRule" id="PRU00679"/>
    </source>
</evidence>
<dbReference type="InterPro" id="IPR032466">
    <property type="entry name" value="Metal_Hydrolase"/>
</dbReference>
<reference evidence="5 6" key="1">
    <citation type="submission" date="2020-01" db="EMBL/GenBank/DDBJ databases">
        <authorList>
            <person name="Gulvik C.A."/>
            <person name="Batra D.G."/>
        </authorList>
    </citation>
    <scope>NUCLEOTIDE SEQUENCE [LARGE SCALE GENOMIC DNA]</scope>
    <source>
        <strain evidence="5 6">W9323</strain>
    </source>
</reference>
<dbReference type="AlphaFoldDB" id="A0A7D3Y6A2"/>
<dbReference type="PROSITE" id="PS01322">
    <property type="entry name" value="PHOSPHOTRIESTERASE_1"/>
    <property type="match status" value="1"/>
</dbReference>
<feature type="binding site" evidence="3">
    <location>
        <position position="136"/>
    </location>
    <ligand>
        <name>a divalent metal cation</name>
        <dbReference type="ChEBI" id="CHEBI:60240"/>
        <label>2</label>
    </ligand>
</feature>
<feature type="binding site" evidence="3">
    <location>
        <position position="23"/>
    </location>
    <ligand>
        <name>a divalent metal cation</name>
        <dbReference type="ChEBI" id="CHEBI:60240"/>
        <label>1</label>
    </ligand>
</feature>
<dbReference type="Gene3D" id="3.20.20.140">
    <property type="entry name" value="Metal-dependent hydrolases"/>
    <property type="match status" value="1"/>
</dbReference>
<evidence type="ECO:0000256" key="2">
    <source>
        <dbReference type="ARBA" id="ARBA00022801"/>
    </source>
</evidence>
<accession>A0A7D3Y6A2</accession>
<comment type="cofactor">
    <cofactor evidence="3">
        <name>a divalent metal cation</name>
        <dbReference type="ChEBI" id="CHEBI:60240"/>
    </cofactor>
    <text evidence="3">Binds 2 divalent metal cations per subunit.</text>
</comment>
<gene>
    <name evidence="5" type="ORF">GXN76_14165</name>
</gene>
<comment type="caution">
    <text evidence="4">Lacks conserved residue(s) required for the propagation of feature annotation.</text>
</comment>
<dbReference type="CDD" id="cd00530">
    <property type="entry name" value="PTE"/>
    <property type="match status" value="1"/>
</dbReference>
<dbReference type="KEGG" id="kpul:GXN76_14165"/>
<protein>
    <submittedName>
        <fullName evidence="5">Phosphotriesterase-related protein</fullName>
    </submittedName>
</protein>
<dbReference type="Pfam" id="PF02126">
    <property type="entry name" value="PTE"/>
    <property type="match status" value="1"/>
</dbReference>
<dbReference type="GO" id="GO:0016788">
    <property type="term" value="F:hydrolase activity, acting on ester bonds"/>
    <property type="evidence" value="ECO:0007669"/>
    <property type="project" value="InterPro"/>
</dbReference>
<dbReference type="InterPro" id="IPR017947">
    <property type="entry name" value="AryldialkylPase_Zn-BS"/>
</dbReference>
<dbReference type="PROSITE" id="PS51347">
    <property type="entry name" value="PHOSPHOTRIESTERASE_2"/>
    <property type="match status" value="1"/>
</dbReference>
<evidence type="ECO:0000256" key="3">
    <source>
        <dbReference type="PIRSR" id="PIRSR601559-52"/>
    </source>
</evidence>
<dbReference type="PANTHER" id="PTHR10819:SF3">
    <property type="entry name" value="PHOSPHOTRIESTERASE-RELATED PROTEIN"/>
    <property type="match status" value="1"/>
</dbReference>
<sequence length="311" mass="34872">MEKRIRTVTGDISPEKLGPTLIHEHVVLDLSRIRGDQDAILADSDPLNRELEGLCSAGCGGIVEVTNRGMGRDVQSLAVLSRRHGIPIIAATGFYKQSYYTQEVFEKRMEELAELFVKELTEEVESTGIRAGIISEIGSSLHEITPDEHKVFQAAIQAQRETGAPLSTHCELGTMGSEQLALFSRADMDLSKVSIGHQDLSGDREEYESLLKAGVYIQFDTIGKNAYRPDNQRLEDLLWILDKGFGKQIMLSTDITKKSYLKVNGGFGYEHLFTQFLPQLRDRGVHQREIDEMMVDNPRHFLSFTVKGESK</sequence>